<feature type="domain" description="Mce/MlaD" evidence="2">
    <location>
        <begin position="39"/>
        <end position="112"/>
    </location>
</feature>
<evidence type="ECO:0000313" key="5">
    <source>
        <dbReference type="Proteomes" id="UP001143463"/>
    </source>
</evidence>
<name>A0A9W6L4Q9_9PSEU</name>
<accession>A0A9W6L4Q9</accession>
<dbReference type="InterPro" id="IPR003399">
    <property type="entry name" value="Mce/MlaD"/>
</dbReference>
<dbReference type="Proteomes" id="UP001143463">
    <property type="component" value="Unassembled WGS sequence"/>
</dbReference>
<dbReference type="InterPro" id="IPR052336">
    <property type="entry name" value="MlaD_Phospholipid_Transporter"/>
</dbReference>
<dbReference type="PANTHER" id="PTHR33371">
    <property type="entry name" value="INTERMEMBRANE PHOSPHOLIPID TRANSPORT SYSTEM BINDING PROTEIN MLAD-RELATED"/>
    <property type="match status" value="1"/>
</dbReference>
<dbReference type="Pfam" id="PF11887">
    <property type="entry name" value="Mce4_CUP1"/>
    <property type="match status" value="1"/>
</dbReference>
<dbReference type="EMBL" id="BSFQ01000017">
    <property type="protein sequence ID" value="GLL12952.1"/>
    <property type="molecule type" value="Genomic_DNA"/>
</dbReference>
<gene>
    <name evidence="4" type="ORF">GCM10017577_40940</name>
</gene>
<dbReference type="InterPro" id="IPR024516">
    <property type="entry name" value="Mce_C"/>
</dbReference>
<dbReference type="PANTHER" id="PTHR33371:SF18">
    <property type="entry name" value="MCE-FAMILY PROTEIN MCE3C"/>
    <property type="match status" value="1"/>
</dbReference>
<feature type="domain" description="Mammalian cell entry C-terminal" evidence="3">
    <location>
        <begin position="119"/>
        <end position="286"/>
    </location>
</feature>
<dbReference type="RefSeq" id="WP_037042670.1">
    <property type="nucleotide sequence ID" value="NZ_BAAAUZ010000009.1"/>
</dbReference>
<evidence type="ECO:0000256" key="1">
    <source>
        <dbReference type="SAM" id="MobiDB-lite"/>
    </source>
</evidence>
<evidence type="ECO:0000259" key="3">
    <source>
        <dbReference type="Pfam" id="PF11887"/>
    </source>
</evidence>
<dbReference type="GO" id="GO:0005576">
    <property type="term" value="C:extracellular region"/>
    <property type="evidence" value="ECO:0007669"/>
    <property type="project" value="TreeGrafter"/>
</dbReference>
<evidence type="ECO:0000259" key="2">
    <source>
        <dbReference type="Pfam" id="PF02470"/>
    </source>
</evidence>
<dbReference type="Pfam" id="PF02470">
    <property type="entry name" value="MlaD"/>
    <property type="match status" value="1"/>
</dbReference>
<dbReference type="AlphaFoldDB" id="A0A9W6L4Q9"/>
<organism evidence="4 5">
    <name type="scientific">Pseudonocardia halophobica</name>
    <dbReference type="NCBI Taxonomy" id="29401"/>
    <lineage>
        <taxon>Bacteria</taxon>
        <taxon>Bacillati</taxon>
        <taxon>Actinomycetota</taxon>
        <taxon>Actinomycetes</taxon>
        <taxon>Pseudonocardiales</taxon>
        <taxon>Pseudonocardiaceae</taxon>
        <taxon>Pseudonocardia</taxon>
    </lineage>
</organism>
<comment type="caution">
    <text evidence="4">The sequence shown here is derived from an EMBL/GenBank/DDBJ whole genome shotgun (WGS) entry which is preliminary data.</text>
</comment>
<keyword evidence="5" id="KW-1185">Reference proteome</keyword>
<evidence type="ECO:0000313" key="4">
    <source>
        <dbReference type="EMBL" id="GLL12952.1"/>
    </source>
</evidence>
<protein>
    <submittedName>
        <fullName evidence="4">ABC transporter substrate-binding protein</fullName>
    </submittedName>
</protein>
<reference evidence="4" key="2">
    <citation type="submission" date="2023-01" db="EMBL/GenBank/DDBJ databases">
        <authorList>
            <person name="Sun Q."/>
            <person name="Evtushenko L."/>
        </authorList>
    </citation>
    <scope>NUCLEOTIDE SEQUENCE</scope>
    <source>
        <strain evidence="4">VKM Ac-1069</strain>
    </source>
</reference>
<reference evidence="4" key="1">
    <citation type="journal article" date="2014" name="Int. J. Syst. Evol. Microbiol.">
        <title>Complete genome sequence of Corynebacterium casei LMG S-19264T (=DSM 44701T), isolated from a smear-ripened cheese.</title>
        <authorList>
            <consortium name="US DOE Joint Genome Institute (JGI-PGF)"/>
            <person name="Walter F."/>
            <person name="Albersmeier A."/>
            <person name="Kalinowski J."/>
            <person name="Ruckert C."/>
        </authorList>
    </citation>
    <scope>NUCLEOTIDE SEQUENCE</scope>
    <source>
        <strain evidence="4">VKM Ac-1069</strain>
    </source>
</reference>
<feature type="region of interest" description="Disordered" evidence="1">
    <location>
        <begin position="108"/>
        <end position="129"/>
    </location>
</feature>
<sequence>MKLRFREKNPVVIAIAGLAGLLVLLFGSFQLAALPVFAGTSYEARFAEGGGLKAGDRVKVAGTEVGKVRSVDLEGADVVVTFTAKGVTLGDATRAAIKTQTLLGERNLGLEPAGDGEMGSGDTIPVERTTSPYSVTQGIEDLTRRTGEVDMDQLGQAMDTFSDAFSDTPDEIAPAFAGITRISQTIASRDRALRELFDHAEKVTDVLQSHTGQLTTLLVDGNTLLQELEQRREAIHSLLVNTKAVADQIVGLTEEQRDRLAPALDQLNSAMDVLKRNEGNIVSSVQRVSSFITGLGEGLSTGPYFTGHGDLSGLAPTLFPVSDYIPSLTVPNNPAAGAVPELPAPSNLIGLGGN</sequence>
<proteinExistence type="predicted"/>
<dbReference type="InterPro" id="IPR005693">
    <property type="entry name" value="Mce"/>
</dbReference>
<dbReference type="NCBIfam" id="TIGR00996">
    <property type="entry name" value="Mtu_fam_mce"/>
    <property type="match status" value="1"/>
</dbReference>
<dbReference type="PRINTS" id="PR01782">
    <property type="entry name" value="MCEVIRFACTOR"/>
</dbReference>